<feature type="signal peptide" evidence="5">
    <location>
        <begin position="1"/>
        <end position="19"/>
    </location>
</feature>
<dbReference type="InterPro" id="IPR036186">
    <property type="entry name" value="Serpin_sf"/>
</dbReference>
<dbReference type="OrthoDB" id="671595at2759"/>
<dbReference type="PANTHER" id="PTHR11461:SF211">
    <property type="entry name" value="GH10112P-RELATED"/>
    <property type="match status" value="1"/>
</dbReference>
<evidence type="ECO:0000256" key="2">
    <source>
        <dbReference type="ARBA" id="ARBA00022690"/>
    </source>
</evidence>
<keyword evidence="3" id="KW-0722">Serine protease inhibitor</keyword>
<sequence>MKITAFGLFVVSCWVAVNCDRLTYVGPSNDRSFIYSYNGNQFKVNKDFHETYQADAEFAERSFLRNSVNFSSRGGETLRHDETSRVQGPTPEEIRRAQSIHTFRPNSRPHISELGIQFPDPSTESDSLPVHSTGFNVPIPKDRNKEQSGTNYAQQITEFALNLFKYSNNQENFVLSPLSPQILLSYLAWVADGQTRNELVRTNGFGNPDQIQSIVSSMLSDSSGRELQIATAFFISQEMRLNQEFLNKAVRSVDVVPVDFKQPEIAGRVISKWAKSKTKGGLKLKEVNYAPATKIALTNAIYFKGNWIYTFQPSKPGTFNTPTGPVQAEMMNMKRKFHWGEISNYAQWVAIPYESSDSLVIILPNEDQKIDYVMSLIEARDLENIIYNVDSDSSKADVNITLPKFKIESTTSLVAPLQKMGITTLFTPRAELPYLSDYDAVEVSNAQQQASMEVNENGTVLIAFTNLNVVALSFQPAVPNVVFNVNRPFIAIIVDRKKNIPFVMAKITNPTAA</sequence>
<dbReference type="Proteomes" id="UP000183832">
    <property type="component" value="Unassembled WGS sequence"/>
</dbReference>
<gene>
    <name evidence="7" type="primary">similar to Serpin I2</name>
    <name evidence="7" type="ORF">CLUMA_CG000446</name>
</gene>
<keyword evidence="5" id="KW-0732">Signal</keyword>
<evidence type="ECO:0000313" key="7">
    <source>
        <dbReference type="EMBL" id="CRK86609.1"/>
    </source>
</evidence>
<dbReference type="SMART" id="SM00093">
    <property type="entry name" value="SERPIN"/>
    <property type="match status" value="1"/>
</dbReference>
<evidence type="ECO:0000313" key="8">
    <source>
        <dbReference type="Proteomes" id="UP000183832"/>
    </source>
</evidence>
<accession>A0A1J1HK32</accession>
<dbReference type="SUPFAM" id="SSF56574">
    <property type="entry name" value="Serpins"/>
    <property type="match status" value="1"/>
</dbReference>
<organism evidence="7 8">
    <name type="scientific">Clunio marinus</name>
    <dbReference type="NCBI Taxonomy" id="568069"/>
    <lineage>
        <taxon>Eukaryota</taxon>
        <taxon>Metazoa</taxon>
        <taxon>Ecdysozoa</taxon>
        <taxon>Arthropoda</taxon>
        <taxon>Hexapoda</taxon>
        <taxon>Insecta</taxon>
        <taxon>Pterygota</taxon>
        <taxon>Neoptera</taxon>
        <taxon>Endopterygota</taxon>
        <taxon>Diptera</taxon>
        <taxon>Nematocera</taxon>
        <taxon>Chironomoidea</taxon>
        <taxon>Chironomidae</taxon>
        <taxon>Clunio</taxon>
    </lineage>
</organism>
<dbReference type="Pfam" id="PF00079">
    <property type="entry name" value="Serpin"/>
    <property type="match status" value="1"/>
</dbReference>
<evidence type="ECO:0000259" key="6">
    <source>
        <dbReference type="SMART" id="SM00093"/>
    </source>
</evidence>
<dbReference type="AlphaFoldDB" id="A0A1J1HK32"/>
<proteinExistence type="inferred from homology"/>
<dbReference type="Gene3D" id="3.30.497.10">
    <property type="entry name" value="Antithrombin, subunit I, domain 2"/>
    <property type="match status" value="1"/>
</dbReference>
<reference evidence="7 8" key="1">
    <citation type="submission" date="2015-04" db="EMBL/GenBank/DDBJ databases">
        <authorList>
            <person name="Syromyatnikov M.Y."/>
            <person name="Popov V.N."/>
        </authorList>
    </citation>
    <scope>NUCLEOTIDE SEQUENCE [LARGE SCALE GENOMIC DNA]</scope>
</reference>
<keyword evidence="8" id="KW-1185">Reference proteome</keyword>
<evidence type="ECO:0000256" key="3">
    <source>
        <dbReference type="ARBA" id="ARBA00022900"/>
    </source>
</evidence>
<dbReference type="PANTHER" id="PTHR11461">
    <property type="entry name" value="SERINE PROTEASE INHIBITOR, SERPIN"/>
    <property type="match status" value="1"/>
</dbReference>
<feature type="chain" id="PRO_5012339725" evidence="5">
    <location>
        <begin position="20"/>
        <end position="513"/>
    </location>
</feature>
<dbReference type="InterPro" id="IPR023796">
    <property type="entry name" value="Serpin_dom"/>
</dbReference>
<name>A0A1J1HK32_9DIPT</name>
<feature type="domain" description="Serpin" evidence="6">
    <location>
        <begin position="161"/>
        <end position="510"/>
    </location>
</feature>
<dbReference type="STRING" id="568069.A0A1J1HK32"/>
<dbReference type="GO" id="GO:0004867">
    <property type="term" value="F:serine-type endopeptidase inhibitor activity"/>
    <property type="evidence" value="ECO:0007669"/>
    <property type="project" value="UniProtKB-KW"/>
</dbReference>
<evidence type="ECO:0000256" key="4">
    <source>
        <dbReference type="RuleBase" id="RU000411"/>
    </source>
</evidence>
<protein>
    <submittedName>
        <fullName evidence="7">CLUMA_CG000446, isoform A</fullName>
    </submittedName>
</protein>
<dbReference type="GO" id="GO:0005615">
    <property type="term" value="C:extracellular space"/>
    <property type="evidence" value="ECO:0007669"/>
    <property type="project" value="InterPro"/>
</dbReference>
<dbReference type="InterPro" id="IPR000215">
    <property type="entry name" value="Serpin_fam"/>
</dbReference>
<dbReference type="EMBL" id="CVRI01000002">
    <property type="protein sequence ID" value="CRK86609.1"/>
    <property type="molecule type" value="Genomic_DNA"/>
</dbReference>
<evidence type="ECO:0000256" key="1">
    <source>
        <dbReference type="ARBA" id="ARBA00009500"/>
    </source>
</evidence>
<dbReference type="Gene3D" id="2.30.39.10">
    <property type="entry name" value="Alpha-1-antitrypsin, domain 1"/>
    <property type="match status" value="1"/>
</dbReference>
<dbReference type="CDD" id="cd00172">
    <property type="entry name" value="serpin"/>
    <property type="match status" value="1"/>
</dbReference>
<dbReference type="InterPro" id="IPR042185">
    <property type="entry name" value="Serpin_sf_2"/>
</dbReference>
<evidence type="ECO:0000256" key="5">
    <source>
        <dbReference type="SAM" id="SignalP"/>
    </source>
</evidence>
<dbReference type="InterPro" id="IPR042178">
    <property type="entry name" value="Serpin_sf_1"/>
</dbReference>
<comment type="similarity">
    <text evidence="1 4">Belongs to the serpin family.</text>
</comment>
<keyword evidence="2" id="KW-0646">Protease inhibitor</keyword>